<organism evidence="2 3">
    <name type="scientific">Cytospora mali</name>
    <name type="common">Apple Valsa canker fungus</name>
    <name type="synonym">Valsa mali</name>
    <dbReference type="NCBI Taxonomy" id="578113"/>
    <lineage>
        <taxon>Eukaryota</taxon>
        <taxon>Fungi</taxon>
        <taxon>Dikarya</taxon>
        <taxon>Ascomycota</taxon>
        <taxon>Pezizomycotina</taxon>
        <taxon>Sordariomycetes</taxon>
        <taxon>Sordariomycetidae</taxon>
        <taxon>Diaporthales</taxon>
        <taxon>Cytosporaceae</taxon>
        <taxon>Cytospora</taxon>
    </lineage>
</organism>
<sequence>MAFITKTSMSRVVKTAKAVRDTRFLKKYTPLRAKSIERRFNMKQKHRNANIAPSIAQFASRAAYEQHVADMASLEGLRGRYRDRSERPTAASRMRSRSLSPGRTSRPERTPSPRTVQHISAILGYDAEMVIDLEASGGVEFEVDMDVDSDDGSSIFSSPACSTSSSFTPMSSPSPAPYTSPAREAIDYDIEMKDAFEVPGMDTTDPTPATTSTYPYQDIRGTDQTAVPSTPTLPSTQLSSVPTTHPTYIESTTPEGSPTGPSLTTSHLTTTLPIPFQTASDCPKVASPVQSSQSVVQAAPVDYYARASDKDFIKVQSQAENTALPESDDTDLEEDAKDSLEVAVNIPLPESDDRDLVDAPRDDLEIAANTPLPVSDDRDLVEAPQDDLEVAANTPLPVSNDEDLLSEDGGYSLIGQHGTVDVEETVEERSQEDTTLALTIPQVILQPESAQGEIIFEAEPTPATMSQAAAQGENIPDTTTTYPTTEVEDPIESTMQVEYAESEPAPMEGVVASQDHGIPQGNGMGSTSQEENAEDVPMDMSVDPSLYGVTAVENQATQQNTDTASSIVSGDITSNGDTEMADKEHNNADNDDDSDVEFEDVIVATAPNSSAPVSNHNTQPPTASTSSGTVPSLFPGPLIMLNPQPLVLNLSLYMNSPPAPDTFKRKRDVNTDFAHDSEDSCPKKYQAIEVNYGNKEEEEQDDEGPDGYDVEYGQALMGHFLREMLPTLAAEVMFPITDYSKQAQEEEAEFFEDWLSILDIYEAGANLIEEVFEEEAEMSGEDLLDLIWTFYEERVFDELPSYNLKLSDDEREDLSERLKQDLFDYMDEHPLNDSS</sequence>
<evidence type="ECO:0000313" key="2">
    <source>
        <dbReference type="EMBL" id="KUI54982.1"/>
    </source>
</evidence>
<accession>A0A194UTF4</accession>
<feature type="region of interest" description="Disordered" evidence="1">
    <location>
        <begin position="198"/>
        <end position="217"/>
    </location>
</feature>
<name>A0A194UTF4_CYTMA</name>
<feature type="region of interest" description="Disordered" evidence="1">
    <location>
        <begin position="79"/>
        <end position="115"/>
    </location>
</feature>
<dbReference type="AlphaFoldDB" id="A0A194UTF4"/>
<keyword evidence="3" id="KW-1185">Reference proteome</keyword>
<feature type="compositionally biased region" description="Low complexity" evidence="1">
    <location>
        <begin position="202"/>
        <end position="216"/>
    </location>
</feature>
<dbReference type="OrthoDB" id="5245491at2759"/>
<gene>
    <name evidence="2" type="ORF">VP1G_02338</name>
</gene>
<proteinExistence type="predicted"/>
<reference evidence="3" key="1">
    <citation type="submission" date="2014-12" db="EMBL/GenBank/DDBJ databases">
        <title>Genome Sequence of Valsa Canker Pathogens Uncovers a Specific Adaption of Colonization on Woody Bark.</title>
        <authorList>
            <person name="Yin Z."/>
            <person name="Liu H."/>
            <person name="Gao X."/>
            <person name="Li Z."/>
            <person name="Song N."/>
            <person name="Ke X."/>
            <person name="Dai Q."/>
            <person name="Wu Y."/>
            <person name="Sun Y."/>
            <person name="Xu J.-R."/>
            <person name="Kang Z.K."/>
            <person name="Wang L."/>
            <person name="Huang L."/>
        </authorList>
    </citation>
    <scope>NUCLEOTIDE SEQUENCE [LARGE SCALE GENOMIC DNA]</scope>
    <source>
        <strain evidence="3">SXYL134</strain>
    </source>
</reference>
<feature type="compositionally biased region" description="Low complexity" evidence="1">
    <location>
        <begin position="227"/>
        <end position="263"/>
    </location>
</feature>
<feature type="region of interest" description="Disordered" evidence="1">
    <location>
        <begin position="152"/>
        <end position="178"/>
    </location>
</feature>
<feature type="compositionally biased region" description="Acidic residues" evidence="1">
    <location>
        <begin position="589"/>
        <end position="600"/>
    </location>
</feature>
<evidence type="ECO:0000256" key="1">
    <source>
        <dbReference type="SAM" id="MobiDB-lite"/>
    </source>
</evidence>
<feature type="compositionally biased region" description="Low complexity" evidence="1">
    <location>
        <begin position="152"/>
        <end position="171"/>
    </location>
</feature>
<evidence type="ECO:0000313" key="3">
    <source>
        <dbReference type="Proteomes" id="UP000078576"/>
    </source>
</evidence>
<protein>
    <submittedName>
        <fullName evidence="2">Uncharacterized protein</fullName>
    </submittedName>
</protein>
<dbReference type="EMBL" id="KN714677">
    <property type="protein sequence ID" value="KUI54982.1"/>
    <property type="molecule type" value="Genomic_DNA"/>
</dbReference>
<feature type="region of interest" description="Disordered" evidence="1">
    <location>
        <begin position="556"/>
        <end position="628"/>
    </location>
</feature>
<dbReference type="STRING" id="694573.A0A194UTF4"/>
<dbReference type="Proteomes" id="UP000078576">
    <property type="component" value="Unassembled WGS sequence"/>
</dbReference>
<feature type="compositionally biased region" description="Polar residues" evidence="1">
    <location>
        <begin position="556"/>
        <end position="577"/>
    </location>
</feature>
<feature type="region of interest" description="Disordered" evidence="1">
    <location>
        <begin position="499"/>
        <end position="542"/>
    </location>
</feature>
<feature type="region of interest" description="Disordered" evidence="1">
    <location>
        <begin position="223"/>
        <end position="263"/>
    </location>
</feature>
<feature type="compositionally biased region" description="Polar residues" evidence="1">
    <location>
        <begin position="606"/>
        <end position="628"/>
    </location>
</feature>